<accession>A0ACC2K886</accession>
<gene>
    <name evidence="1" type="ORF">MRB53_013383</name>
</gene>
<dbReference type="Proteomes" id="UP001234297">
    <property type="component" value="Chromosome 4"/>
</dbReference>
<evidence type="ECO:0000313" key="1">
    <source>
        <dbReference type="EMBL" id="KAJ8617197.1"/>
    </source>
</evidence>
<dbReference type="EMBL" id="CM056812">
    <property type="protein sequence ID" value="KAJ8617197.1"/>
    <property type="molecule type" value="Genomic_DNA"/>
</dbReference>
<evidence type="ECO:0000313" key="2">
    <source>
        <dbReference type="Proteomes" id="UP001234297"/>
    </source>
</evidence>
<comment type="caution">
    <text evidence="1">The sequence shown here is derived from an EMBL/GenBank/DDBJ whole genome shotgun (WGS) entry which is preliminary data.</text>
</comment>
<keyword evidence="2" id="KW-1185">Reference proteome</keyword>
<organism evidence="1 2">
    <name type="scientific">Persea americana</name>
    <name type="common">Avocado</name>
    <dbReference type="NCBI Taxonomy" id="3435"/>
    <lineage>
        <taxon>Eukaryota</taxon>
        <taxon>Viridiplantae</taxon>
        <taxon>Streptophyta</taxon>
        <taxon>Embryophyta</taxon>
        <taxon>Tracheophyta</taxon>
        <taxon>Spermatophyta</taxon>
        <taxon>Magnoliopsida</taxon>
        <taxon>Magnoliidae</taxon>
        <taxon>Laurales</taxon>
        <taxon>Lauraceae</taxon>
        <taxon>Persea</taxon>
    </lineage>
</organism>
<name>A0ACC2K886_PERAE</name>
<protein>
    <submittedName>
        <fullName evidence="1">Uncharacterized protein</fullName>
    </submittedName>
</protein>
<proteinExistence type="predicted"/>
<sequence>MGVKGKQLKPGGLISKFREGYLKKEGAILLHSLNVDEQNPNPKTSYSNTRGEDEFLRSFPRSPQSSANRPIAIDVLHLVKVTASRSSYC</sequence>
<reference evidence="1 2" key="1">
    <citation type="journal article" date="2022" name="Hortic Res">
        <title>A haplotype resolved chromosomal level avocado genome allows analysis of novel avocado genes.</title>
        <authorList>
            <person name="Nath O."/>
            <person name="Fletcher S.J."/>
            <person name="Hayward A."/>
            <person name="Shaw L.M."/>
            <person name="Masouleh A.K."/>
            <person name="Furtado A."/>
            <person name="Henry R.J."/>
            <person name="Mitter N."/>
        </authorList>
    </citation>
    <scope>NUCLEOTIDE SEQUENCE [LARGE SCALE GENOMIC DNA]</scope>
    <source>
        <strain evidence="2">cv. Hass</strain>
    </source>
</reference>